<name>A0A915IZL8_ROMCU</name>
<reference evidence="3" key="1">
    <citation type="submission" date="2022-11" db="UniProtKB">
        <authorList>
            <consortium name="WormBaseParasite"/>
        </authorList>
    </citation>
    <scope>IDENTIFICATION</scope>
</reference>
<dbReference type="Pfam" id="PF00651">
    <property type="entry name" value="BTB"/>
    <property type="match status" value="1"/>
</dbReference>
<dbReference type="PANTHER" id="PTHR26379:SF187">
    <property type="entry name" value="OS07G0655300 PROTEIN"/>
    <property type="match status" value="1"/>
</dbReference>
<sequence>MERKIPFVVEWIPEMSRVLFLKPGRFIISPAFATKFKNTAYKWHIIFYPNGYNLSQIDPVPTSDDYLEDQMMSEEEEKMYEDDESSIARAPAINTSPNSAIFIVLSPFSTGSAKHMRVKAKVEFQISLKEGTTPLIGKMEDTLFRTQKIDAIKTGGDPSKILKGIHEFGPLCKGIVEQFSLVSDDRMAIACRLYIDAADFDHWIGRQKALSSIGDSRGRHNRISQRLKACNIANSDDTESQSPTEKFDSISATSFDPVSVDEAIAAEIGDQADLTIISNDDRIFKCHYGKLSASSDILGRLFDPNSSPLIDKSNHSVTLADMNGKIWSFLLYFIYFDKFPTEAIDFVAEILDVARKYMIKNLPETCQTIMLGNLDCTNIFDYFKVSINHDLPDLKEACLNFIYCNRVNLFGENGHNVEVQEKLFAEDENIGMILLSLLANRASKSTGVISFH</sequence>
<evidence type="ECO:0000313" key="3">
    <source>
        <dbReference type="WBParaSite" id="nRc.2.0.1.t19279-RA"/>
    </source>
</evidence>
<dbReference type="CDD" id="cd18186">
    <property type="entry name" value="BTB_POZ_ZBTB_KLHL-like"/>
    <property type="match status" value="1"/>
</dbReference>
<dbReference type="InterPro" id="IPR011333">
    <property type="entry name" value="SKP1/BTB/POZ_sf"/>
</dbReference>
<evidence type="ECO:0000313" key="2">
    <source>
        <dbReference type="Proteomes" id="UP000887565"/>
    </source>
</evidence>
<dbReference type="InterPro" id="IPR045005">
    <property type="entry name" value="BPM1-6"/>
</dbReference>
<dbReference type="SMART" id="SM00225">
    <property type="entry name" value="BTB"/>
    <property type="match status" value="1"/>
</dbReference>
<feature type="domain" description="BTB" evidence="1">
    <location>
        <begin position="272"/>
        <end position="343"/>
    </location>
</feature>
<dbReference type="PROSITE" id="PS50097">
    <property type="entry name" value="BTB"/>
    <property type="match status" value="1"/>
</dbReference>
<accession>A0A915IZL8</accession>
<protein>
    <submittedName>
        <fullName evidence="3">BTB domain-containing protein</fullName>
    </submittedName>
</protein>
<dbReference type="Gene3D" id="3.30.710.10">
    <property type="entry name" value="Potassium Channel Kv1.1, Chain A"/>
    <property type="match status" value="1"/>
</dbReference>
<dbReference type="SUPFAM" id="SSF54695">
    <property type="entry name" value="POZ domain"/>
    <property type="match status" value="1"/>
</dbReference>
<evidence type="ECO:0000259" key="1">
    <source>
        <dbReference type="PROSITE" id="PS50097"/>
    </source>
</evidence>
<dbReference type="WBParaSite" id="nRc.2.0.1.t19279-RA">
    <property type="protein sequence ID" value="nRc.2.0.1.t19279-RA"/>
    <property type="gene ID" value="nRc.2.0.1.g19279"/>
</dbReference>
<dbReference type="Proteomes" id="UP000887565">
    <property type="component" value="Unplaced"/>
</dbReference>
<keyword evidence="2" id="KW-1185">Reference proteome</keyword>
<dbReference type="GO" id="GO:0016567">
    <property type="term" value="P:protein ubiquitination"/>
    <property type="evidence" value="ECO:0007669"/>
    <property type="project" value="InterPro"/>
</dbReference>
<proteinExistence type="predicted"/>
<dbReference type="AlphaFoldDB" id="A0A915IZL8"/>
<organism evidence="2 3">
    <name type="scientific">Romanomermis culicivorax</name>
    <name type="common">Nematode worm</name>
    <dbReference type="NCBI Taxonomy" id="13658"/>
    <lineage>
        <taxon>Eukaryota</taxon>
        <taxon>Metazoa</taxon>
        <taxon>Ecdysozoa</taxon>
        <taxon>Nematoda</taxon>
        <taxon>Enoplea</taxon>
        <taxon>Dorylaimia</taxon>
        <taxon>Mermithida</taxon>
        <taxon>Mermithoidea</taxon>
        <taxon>Mermithidae</taxon>
        <taxon>Romanomermis</taxon>
    </lineage>
</organism>
<dbReference type="OMA" id="NTAYKWH"/>
<dbReference type="PANTHER" id="PTHR26379">
    <property type="entry name" value="BTB/POZ AND MATH DOMAIN-CONTAINING PROTEIN 1"/>
    <property type="match status" value="1"/>
</dbReference>
<dbReference type="InterPro" id="IPR000210">
    <property type="entry name" value="BTB/POZ_dom"/>
</dbReference>